<sequence>LALSDKESDDSKEDDSKEDRWGRRQFSVGKRECFICEKMNGIDDRKFVRRFSTSVESNYSGEHATTIDRDASVFGQNKIRKCSFPSCTLRFHENCFLVFTEGDFLPRIHILDRNGDLCINLKDSKKWICPQHECNFCHQELLRTRAFQGKFIRCVKCVFAWHRSCVIVGSLHMDQKRDRYVLCPRHNSVKRVSKRNIPYCIKCENSFDNESQEMACDFCIRSFCHNCVRKNKTKEVKVESNPFVCDFCRCFDFPRIGDYVLATYKSKFWPARTLHADLLPVSLYSVNNFIEKLRKPGYVLVEWIEGLNVPNYDVVTCRDLVSFPKTLSCSFWNRMKIHANIYKATEAIYANSKAVGIKRPLPREVKAEILPKYTRIKTNINMRLARARSNIAEFGHCVCESINGKRCTVAHGCLNRISMTECPEDCDATYFERRNALTGGTKRQVLKRTAGVHGNENSLLLSQKMCTNNFLRYHDTNDDKLFMEEKPTKLKGFGAFAKCDINESTDLTEYIGQVITKEEYLEKLRFRSLFNDLEASYFGMQLTNDFYVDARNYGSIARSFNHSCEPNTKVDAVTVDGIYRLKISTIKNIKKELTFDYDTEITDGLVGMECFCGSKNCRLIIGKKANAARKTGIVKGYSMLNEQTNNDNGEGIQSRTTGFENFSGIYENSNHCDREHIERKQRKHAKENTQKKTKLVRFSILIFLVPRYYFSGQITQNEENVGSEAEKYLNSEKDFLANKDISISVKNAHRRSRGQLIALGDEFFRDYAAKQFKKEN</sequence>
<feature type="non-terminal residue" evidence="13">
    <location>
        <position position="1"/>
    </location>
</feature>
<keyword evidence="9" id="KW-0862">Zinc</keyword>
<dbReference type="Proteomes" id="UP000242913">
    <property type="component" value="Unassembled WGS sequence"/>
</dbReference>
<dbReference type="InterPro" id="IPR001214">
    <property type="entry name" value="SET_dom"/>
</dbReference>
<dbReference type="InterPro" id="IPR003616">
    <property type="entry name" value="Post-SET_dom"/>
</dbReference>
<feature type="domain" description="Post-SET" evidence="12">
    <location>
        <begin position="606"/>
        <end position="622"/>
    </location>
</feature>
<evidence type="ECO:0000256" key="1">
    <source>
        <dbReference type="ARBA" id="ARBA00004123"/>
    </source>
</evidence>
<evidence type="ECO:0000256" key="6">
    <source>
        <dbReference type="ARBA" id="ARBA00022691"/>
    </source>
</evidence>
<keyword evidence="6" id="KW-0949">S-adenosyl-L-methionine</keyword>
<dbReference type="AlphaFoldDB" id="A0A238BHR2"/>
<dbReference type="SMART" id="SM00317">
    <property type="entry name" value="SET"/>
    <property type="match status" value="1"/>
</dbReference>
<dbReference type="EMBL" id="KZ271547">
    <property type="protein sequence ID" value="OZC05009.1"/>
    <property type="molecule type" value="Genomic_DNA"/>
</dbReference>
<comment type="subcellular location">
    <subcellularLocation>
        <location evidence="2">Chromosome</location>
    </subcellularLocation>
    <subcellularLocation>
        <location evidence="1">Nucleus</location>
    </subcellularLocation>
</comment>
<dbReference type="PROSITE" id="PS50280">
    <property type="entry name" value="SET"/>
    <property type="match status" value="1"/>
</dbReference>
<gene>
    <name evidence="13" type="ORF">X798_08002</name>
</gene>
<dbReference type="PROSITE" id="PS50868">
    <property type="entry name" value="POST_SET"/>
    <property type="match status" value="1"/>
</dbReference>
<evidence type="ECO:0000256" key="10">
    <source>
        <dbReference type="ARBA" id="ARBA00023242"/>
    </source>
</evidence>
<dbReference type="PANTHER" id="PTHR22884">
    <property type="entry name" value="SET DOMAIN PROTEINS"/>
    <property type="match status" value="1"/>
</dbReference>
<evidence type="ECO:0000256" key="4">
    <source>
        <dbReference type="ARBA" id="ARBA00022603"/>
    </source>
</evidence>
<evidence type="ECO:0000256" key="3">
    <source>
        <dbReference type="ARBA" id="ARBA00022454"/>
    </source>
</evidence>
<dbReference type="InterPro" id="IPR001965">
    <property type="entry name" value="Znf_PHD"/>
</dbReference>
<dbReference type="GO" id="GO:0005694">
    <property type="term" value="C:chromosome"/>
    <property type="evidence" value="ECO:0007669"/>
    <property type="project" value="UniProtKB-SubCell"/>
</dbReference>
<dbReference type="CDD" id="cd15566">
    <property type="entry name" value="PHD3_NSD"/>
    <property type="match status" value="1"/>
</dbReference>
<dbReference type="InterPro" id="IPR050777">
    <property type="entry name" value="SET2_Histone-Lys_MeTrsfase"/>
</dbReference>
<dbReference type="Pfam" id="PF00856">
    <property type="entry name" value="SET"/>
    <property type="match status" value="1"/>
</dbReference>
<dbReference type="GO" id="GO:0008270">
    <property type="term" value="F:zinc ion binding"/>
    <property type="evidence" value="ECO:0007669"/>
    <property type="project" value="UniProtKB-KW"/>
</dbReference>
<protein>
    <recommendedName>
        <fullName evidence="15">SET domain protein</fullName>
    </recommendedName>
</protein>
<evidence type="ECO:0000256" key="7">
    <source>
        <dbReference type="ARBA" id="ARBA00022723"/>
    </source>
</evidence>
<dbReference type="OrthoDB" id="422362at2759"/>
<evidence type="ECO:0000256" key="8">
    <source>
        <dbReference type="ARBA" id="ARBA00022771"/>
    </source>
</evidence>
<accession>A0A238BHR2</accession>
<name>A0A238BHR2_9BILA</name>
<keyword evidence="7" id="KW-0479">Metal-binding</keyword>
<dbReference type="GO" id="GO:0008168">
    <property type="term" value="F:methyltransferase activity"/>
    <property type="evidence" value="ECO:0007669"/>
    <property type="project" value="UniProtKB-KW"/>
</dbReference>
<keyword evidence="3" id="KW-0158">Chromosome</keyword>
<evidence type="ECO:0000313" key="13">
    <source>
        <dbReference type="EMBL" id="OZC05009.1"/>
    </source>
</evidence>
<dbReference type="GO" id="GO:0032259">
    <property type="term" value="P:methylation"/>
    <property type="evidence" value="ECO:0007669"/>
    <property type="project" value="UniProtKB-KW"/>
</dbReference>
<evidence type="ECO:0000256" key="5">
    <source>
        <dbReference type="ARBA" id="ARBA00022679"/>
    </source>
</evidence>
<dbReference type="SMART" id="SM00249">
    <property type="entry name" value="PHD"/>
    <property type="match status" value="3"/>
</dbReference>
<dbReference type="SUPFAM" id="SSF82199">
    <property type="entry name" value="SET domain"/>
    <property type="match status" value="1"/>
</dbReference>
<evidence type="ECO:0000256" key="9">
    <source>
        <dbReference type="ARBA" id="ARBA00022833"/>
    </source>
</evidence>
<organism evidence="13 14">
    <name type="scientific">Onchocerca flexuosa</name>
    <dbReference type="NCBI Taxonomy" id="387005"/>
    <lineage>
        <taxon>Eukaryota</taxon>
        <taxon>Metazoa</taxon>
        <taxon>Ecdysozoa</taxon>
        <taxon>Nematoda</taxon>
        <taxon>Chromadorea</taxon>
        <taxon>Rhabditida</taxon>
        <taxon>Spirurina</taxon>
        <taxon>Spiruromorpha</taxon>
        <taxon>Filarioidea</taxon>
        <taxon>Onchocercidae</taxon>
        <taxon>Onchocerca</taxon>
    </lineage>
</organism>
<keyword evidence="14" id="KW-1185">Reference proteome</keyword>
<dbReference type="GO" id="GO:0005634">
    <property type="term" value="C:nucleus"/>
    <property type="evidence" value="ECO:0007669"/>
    <property type="project" value="UniProtKB-SubCell"/>
</dbReference>
<evidence type="ECO:0000313" key="14">
    <source>
        <dbReference type="Proteomes" id="UP000242913"/>
    </source>
</evidence>
<evidence type="ECO:0008006" key="15">
    <source>
        <dbReference type="Google" id="ProtNLM"/>
    </source>
</evidence>
<evidence type="ECO:0000259" key="11">
    <source>
        <dbReference type="PROSITE" id="PS50280"/>
    </source>
</evidence>
<evidence type="ECO:0000256" key="2">
    <source>
        <dbReference type="ARBA" id="ARBA00004286"/>
    </source>
</evidence>
<keyword evidence="8" id="KW-0863">Zinc-finger</keyword>
<dbReference type="Gene3D" id="2.170.270.10">
    <property type="entry name" value="SET domain"/>
    <property type="match status" value="1"/>
</dbReference>
<proteinExistence type="predicted"/>
<evidence type="ECO:0000259" key="12">
    <source>
        <dbReference type="PROSITE" id="PS50868"/>
    </source>
</evidence>
<keyword evidence="5" id="KW-0808">Transferase</keyword>
<feature type="domain" description="SET" evidence="11">
    <location>
        <begin position="481"/>
        <end position="598"/>
    </location>
</feature>
<reference evidence="13 14" key="1">
    <citation type="submission" date="2015-12" db="EMBL/GenBank/DDBJ databases">
        <title>Draft genome of the nematode, Onchocerca flexuosa.</title>
        <authorList>
            <person name="Mitreva M."/>
        </authorList>
    </citation>
    <scope>NUCLEOTIDE SEQUENCE [LARGE SCALE GENOMIC DNA]</scope>
    <source>
        <strain evidence="13">Red Deer</strain>
    </source>
</reference>
<keyword evidence="10" id="KW-0539">Nucleus</keyword>
<dbReference type="InterPro" id="IPR046341">
    <property type="entry name" value="SET_dom_sf"/>
</dbReference>
<keyword evidence="4" id="KW-0489">Methyltransferase</keyword>